<dbReference type="PRINTS" id="PR00685">
    <property type="entry name" value="TIFACTORIIB"/>
</dbReference>
<dbReference type="GO" id="GO:0017025">
    <property type="term" value="F:TBP-class protein binding"/>
    <property type="evidence" value="ECO:0007669"/>
    <property type="project" value="InterPro"/>
</dbReference>
<proteinExistence type="inferred from homology"/>
<dbReference type="FunFam" id="1.10.472.10:FF:000023">
    <property type="entry name" value="Transcription initiation factor IIB"/>
    <property type="match status" value="1"/>
</dbReference>
<evidence type="ECO:0000256" key="8">
    <source>
        <dbReference type="ARBA" id="ARBA00023163"/>
    </source>
</evidence>
<evidence type="ECO:0000313" key="13">
    <source>
        <dbReference type="Proteomes" id="UP000070414"/>
    </source>
</evidence>
<evidence type="ECO:0000256" key="6">
    <source>
        <dbReference type="ARBA" id="ARBA00022833"/>
    </source>
</evidence>
<evidence type="ECO:0000256" key="1">
    <source>
        <dbReference type="ARBA" id="ARBA00010857"/>
    </source>
</evidence>
<dbReference type="HAMAP" id="MF_00383">
    <property type="entry name" value="TF2B_arch"/>
    <property type="match status" value="1"/>
</dbReference>
<dbReference type="GO" id="GO:0070897">
    <property type="term" value="P:transcription preinitiation complex assembly"/>
    <property type="evidence" value="ECO:0007669"/>
    <property type="project" value="InterPro"/>
</dbReference>
<dbReference type="InterPro" id="IPR013763">
    <property type="entry name" value="Cyclin-like_dom"/>
</dbReference>
<evidence type="ECO:0000313" key="12">
    <source>
        <dbReference type="EMBL" id="KXA96589.1"/>
    </source>
</evidence>
<keyword evidence="7" id="KW-0805">Transcription regulation</keyword>
<dbReference type="InterPro" id="IPR036915">
    <property type="entry name" value="Cyclin-like_sf"/>
</dbReference>
<keyword evidence="12" id="KW-0396">Initiation factor</keyword>
<sequence length="299" mass="33826">FDCPSCGNSVTVRDYQQSKVVCENCGLVLEEGIKDRGPEWTAFSQEKYEEKSRAGPPSTETIHDKGLSTQIDYMDRDAKGNKLSSEKRRKVYRLRKWHSRTRVPNATDRNLAFALSEMNWMASQLGLKSNVQEITAKIYREAVKQGLIQRRSIEGVVSATLYAACREAQIPRTLEEVAEVSRVDKREIGRDYRFISRELGIFLPPTDPVRYVARFGSELNISGEARVEAMKIIRKAQEERLTSGKSPTGTAAGAIYIATLKSGERRTQREIAKVADVTEATVRNRYKELAEELDEEIKA</sequence>
<reference evidence="12 13" key="1">
    <citation type="journal article" date="2016" name="Sci. Rep.">
        <title>Metabolic traits of an uncultured archaeal lineage -MSBL1- from brine pools of the Red Sea.</title>
        <authorList>
            <person name="Mwirichia R."/>
            <person name="Alam I."/>
            <person name="Rashid M."/>
            <person name="Vinu M."/>
            <person name="Ba-Alawi W."/>
            <person name="Anthony Kamau A."/>
            <person name="Kamanda Ngugi D."/>
            <person name="Goker M."/>
            <person name="Klenk H.P."/>
            <person name="Bajic V."/>
            <person name="Stingl U."/>
        </authorList>
    </citation>
    <scope>NUCLEOTIDE SEQUENCE [LARGE SCALE GENOMIC DNA]</scope>
    <source>
        <strain evidence="12">SCGC-AAA259I14</strain>
    </source>
</reference>
<dbReference type="SUPFAM" id="SSF57783">
    <property type="entry name" value="Zinc beta-ribbon"/>
    <property type="match status" value="1"/>
</dbReference>
<keyword evidence="8" id="KW-0804">Transcription</keyword>
<dbReference type="InterPro" id="IPR013150">
    <property type="entry name" value="TFIIB_cyclin"/>
</dbReference>
<dbReference type="InterPro" id="IPR013137">
    <property type="entry name" value="Znf_TFIIB"/>
</dbReference>
<accession>A0A133UR19</accession>
<organism evidence="12 13">
    <name type="scientific">candidate division MSBL1 archaeon SCGC-AAA259I14</name>
    <dbReference type="NCBI Taxonomy" id="1698268"/>
    <lineage>
        <taxon>Archaea</taxon>
        <taxon>Methanobacteriati</taxon>
        <taxon>Methanobacteriota</taxon>
        <taxon>candidate division MSBL1</taxon>
    </lineage>
</organism>
<keyword evidence="4" id="KW-0677">Repeat</keyword>
<dbReference type="PROSITE" id="PS00782">
    <property type="entry name" value="TFIIB"/>
    <property type="match status" value="1"/>
</dbReference>
<dbReference type="Gene3D" id="1.10.472.170">
    <property type="match status" value="1"/>
</dbReference>
<keyword evidence="13" id="KW-1185">Reference proteome</keyword>
<comment type="similarity">
    <text evidence="1">Belongs to the TFIIB family.</text>
</comment>
<dbReference type="AlphaFoldDB" id="A0A133UR19"/>
<dbReference type="PANTHER" id="PTHR11618:SF13">
    <property type="entry name" value="TRANSCRIPTION INITIATION FACTOR IIB"/>
    <property type="match status" value="1"/>
</dbReference>
<feature type="domain" description="TFIIB-type" evidence="11">
    <location>
        <begin position="1"/>
        <end position="30"/>
    </location>
</feature>
<keyword evidence="3" id="KW-0479">Metal-binding</keyword>
<dbReference type="InterPro" id="IPR023486">
    <property type="entry name" value="TFIIB_CS"/>
</dbReference>
<dbReference type="PROSITE" id="PS51134">
    <property type="entry name" value="ZF_TFIIB"/>
    <property type="match status" value="1"/>
</dbReference>
<dbReference type="InterPro" id="IPR000812">
    <property type="entry name" value="TFIIB"/>
</dbReference>
<dbReference type="CDD" id="cd20550">
    <property type="entry name" value="CYCLIN_TFIIB_archaea_like_rpt2"/>
    <property type="match status" value="1"/>
</dbReference>
<dbReference type="SUPFAM" id="SSF47954">
    <property type="entry name" value="Cyclin-like"/>
    <property type="match status" value="2"/>
</dbReference>
<dbReference type="PANTHER" id="PTHR11618">
    <property type="entry name" value="TRANSCRIPTION INITIATION FACTOR IIB-RELATED"/>
    <property type="match status" value="1"/>
</dbReference>
<evidence type="ECO:0000256" key="4">
    <source>
        <dbReference type="ARBA" id="ARBA00022737"/>
    </source>
</evidence>
<dbReference type="Pfam" id="PF00382">
    <property type="entry name" value="TFIIB"/>
    <property type="match status" value="2"/>
</dbReference>
<gene>
    <name evidence="12" type="primary">tfb</name>
    <name evidence="12" type="ORF">AKJ38_03035</name>
</gene>
<keyword evidence="12" id="KW-0648">Protein biosynthesis</keyword>
<dbReference type="Pfam" id="PF08271">
    <property type="entry name" value="Zn_Ribbon_TF"/>
    <property type="match status" value="1"/>
</dbReference>
<keyword evidence="5 10" id="KW-0863">Zinc-finger</keyword>
<evidence type="ECO:0000256" key="10">
    <source>
        <dbReference type="PROSITE-ProRule" id="PRU00469"/>
    </source>
</evidence>
<feature type="non-terminal residue" evidence="12">
    <location>
        <position position="1"/>
    </location>
</feature>
<dbReference type="EMBL" id="LHXS01000055">
    <property type="protein sequence ID" value="KXA96589.1"/>
    <property type="molecule type" value="Genomic_DNA"/>
</dbReference>
<name>A0A133UR19_9EURY</name>
<dbReference type="GO" id="GO:0008270">
    <property type="term" value="F:zinc ion binding"/>
    <property type="evidence" value="ECO:0007669"/>
    <property type="project" value="UniProtKB-KW"/>
</dbReference>
<dbReference type="GO" id="GO:0003743">
    <property type="term" value="F:translation initiation factor activity"/>
    <property type="evidence" value="ECO:0007669"/>
    <property type="project" value="UniProtKB-KW"/>
</dbReference>
<dbReference type="PATRIC" id="fig|1698268.3.peg.736"/>
<dbReference type="Gene3D" id="1.10.472.10">
    <property type="entry name" value="Cyclin-like"/>
    <property type="match status" value="1"/>
</dbReference>
<evidence type="ECO:0000256" key="2">
    <source>
        <dbReference type="ARBA" id="ARBA00013932"/>
    </source>
</evidence>
<dbReference type="GO" id="GO:0097550">
    <property type="term" value="C:transcription preinitiation complex"/>
    <property type="evidence" value="ECO:0007669"/>
    <property type="project" value="TreeGrafter"/>
</dbReference>
<comment type="function">
    <text evidence="9">Stabilizes TBP binding to an archaeal box-A promoter. Also responsible for recruiting RNA polymerase II to the pre-initiation complex (DNA-TBP-TFIIB).</text>
</comment>
<evidence type="ECO:0000256" key="9">
    <source>
        <dbReference type="ARBA" id="ARBA00053882"/>
    </source>
</evidence>
<dbReference type="NCBIfam" id="NF001658">
    <property type="entry name" value="PRK00423.1"/>
    <property type="match status" value="1"/>
</dbReference>
<dbReference type="SMART" id="SM00385">
    <property type="entry name" value="CYCLIN"/>
    <property type="match status" value="2"/>
</dbReference>
<comment type="caution">
    <text evidence="12">The sequence shown here is derived from an EMBL/GenBank/DDBJ whole genome shotgun (WGS) entry which is preliminary data.</text>
</comment>
<evidence type="ECO:0000259" key="11">
    <source>
        <dbReference type="PROSITE" id="PS51134"/>
    </source>
</evidence>
<dbReference type="CDD" id="cd20549">
    <property type="entry name" value="CYCLIN_TFIIB_archaea_like_rpt1"/>
    <property type="match status" value="1"/>
</dbReference>
<keyword evidence="6" id="KW-0862">Zinc</keyword>
<dbReference type="FunFam" id="1.10.472.170:FF:000001">
    <property type="entry name" value="Transcription initiation factor IIB"/>
    <property type="match status" value="1"/>
</dbReference>
<dbReference type="Proteomes" id="UP000070414">
    <property type="component" value="Unassembled WGS sequence"/>
</dbReference>
<dbReference type="InterPro" id="IPR023484">
    <property type="entry name" value="TFIIB_arc"/>
</dbReference>
<evidence type="ECO:0000256" key="7">
    <source>
        <dbReference type="ARBA" id="ARBA00023015"/>
    </source>
</evidence>
<evidence type="ECO:0000256" key="3">
    <source>
        <dbReference type="ARBA" id="ARBA00022723"/>
    </source>
</evidence>
<evidence type="ECO:0000256" key="5">
    <source>
        <dbReference type="ARBA" id="ARBA00022771"/>
    </source>
</evidence>
<protein>
    <recommendedName>
        <fullName evidence="2">Transcription initiation factor IIB</fullName>
    </recommendedName>
</protein>